<evidence type="ECO:0000256" key="7">
    <source>
        <dbReference type="ARBA" id="ARBA00022729"/>
    </source>
</evidence>
<evidence type="ECO:0000259" key="12">
    <source>
        <dbReference type="PROSITE" id="PS50928"/>
    </source>
</evidence>
<evidence type="ECO:0000256" key="11">
    <source>
        <dbReference type="SAM" id="MobiDB-lite"/>
    </source>
</evidence>
<dbReference type="InterPro" id="IPR035906">
    <property type="entry name" value="MetI-like_sf"/>
</dbReference>
<feature type="transmembrane region" description="Helical" evidence="10">
    <location>
        <begin position="109"/>
        <end position="129"/>
    </location>
</feature>
<dbReference type="RefSeq" id="WP_270687812.1">
    <property type="nucleotide sequence ID" value="NZ_JAQFWQ010000065.1"/>
</dbReference>
<evidence type="ECO:0000256" key="1">
    <source>
        <dbReference type="ARBA" id="ARBA00004613"/>
    </source>
</evidence>
<dbReference type="SUPFAM" id="SSF49478">
    <property type="entry name" value="Cna protein B-type domain"/>
    <property type="match status" value="1"/>
</dbReference>
<dbReference type="PANTHER" id="PTHR43227">
    <property type="entry name" value="BLL4140 PROTEIN"/>
    <property type="match status" value="1"/>
</dbReference>
<evidence type="ECO:0000256" key="5">
    <source>
        <dbReference type="ARBA" id="ARBA00022525"/>
    </source>
</evidence>
<dbReference type="Pfam" id="PF17210">
    <property type="entry name" value="SdrD_B"/>
    <property type="match status" value="1"/>
</dbReference>
<evidence type="ECO:0000256" key="8">
    <source>
        <dbReference type="ARBA" id="ARBA00022989"/>
    </source>
</evidence>
<keyword evidence="5" id="KW-0964">Secreted</keyword>
<dbReference type="InterPro" id="IPR000515">
    <property type="entry name" value="MetI-like"/>
</dbReference>
<feature type="region of interest" description="Disordered" evidence="11">
    <location>
        <begin position="184"/>
        <end position="205"/>
    </location>
</feature>
<comment type="similarity">
    <text evidence="10">Belongs to the binding-protein-dependent transport system permease family.</text>
</comment>
<keyword evidence="6 10" id="KW-0812">Transmembrane</keyword>
<dbReference type="Pfam" id="PF00528">
    <property type="entry name" value="BPD_transp_1"/>
    <property type="match status" value="1"/>
</dbReference>
<comment type="caution">
    <text evidence="13">The sequence shown here is derived from an EMBL/GenBank/DDBJ whole genome shotgun (WGS) entry which is preliminary data.</text>
</comment>
<evidence type="ECO:0000313" key="13">
    <source>
        <dbReference type="EMBL" id="MDA2813032.1"/>
    </source>
</evidence>
<dbReference type="Gene3D" id="1.10.3720.10">
    <property type="entry name" value="MetI-like"/>
    <property type="match status" value="2"/>
</dbReference>
<evidence type="ECO:0000256" key="4">
    <source>
        <dbReference type="ARBA" id="ARBA00022475"/>
    </source>
</evidence>
<feature type="domain" description="ABC transmembrane type-1" evidence="12">
    <location>
        <begin position="105"/>
        <end position="462"/>
    </location>
</feature>
<feature type="transmembrane region" description="Helical" evidence="10">
    <location>
        <begin position="385"/>
        <end position="406"/>
    </location>
</feature>
<proteinExistence type="inferred from homology"/>
<evidence type="ECO:0000256" key="6">
    <source>
        <dbReference type="ARBA" id="ARBA00022692"/>
    </source>
</evidence>
<evidence type="ECO:0000256" key="3">
    <source>
        <dbReference type="ARBA" id="ARBA00022448"/>
    </source>
</evidence>
<dbReference type="PANTHER" id="PTHR43227:SF8">
    <property type="entry name" value="DIACETYLCHITOBIOSE UPTAKE SYSTEM PERMEASE PROTEIN DASB"/>
    <property type="match status" value="1"/>
</dbReference>
<name>A0ABT4U7U5_9ACTN</name>
<accession>A0ABT4U7U5</accession>
<evidence type="ECO:0000256" key="9">
    <source>
        <dbReference type="ARBA" id="ARBA00023136"/>
    </source>
</evidence>
<keyword evidence="9 10" id="KW-0472">Membrane</keyword>
<reference evidence="13 14" key="1">
    <citation type="submission" date="2023-01" db="EMBL/GenBank/DDBJ databases">
        <title>Draft genome sequence of Nocardiopsis sp. RSe5-2 isolated from halophytes.</title>
        <authorList>
            <person name="Duangmal K."/>
            <person name="Chantavorakit T."/>
        </authorList>
    </citation>
    <scope>NUCLEOTIDE SEQUENCE [LARGE SCALE GENOMIC DNA]</scope>
    <source>
        <strain evidence="13 14">RSe5-2</strain>
    </source>
</reference>
<sequence length="471" mass="49261">MAHTPQPPDADGGAGTVPGPADPGPPGPDGTRTDEQEPGRAGALGPPSWLALAFLLPALLFLGAYMLYPIGFSVYRSLWDAPGTTFVGIDNYIRMFTNPPTFVALRNNVVWVVVAPIVVTVAGLIFAVLTERIRWATAFKLVVFMPMAVSFLASGVIFRLVYEQDPERGLANAVITTVQDTVAPAGDYPDASPRDGSGVEPADGGGFRLGAEVTPGDEPAMVPLVGIAADDLPGAAEPARAPEAPAGDAVAGTVWLDFTPGGGGTEGAVDPEERGLPGVGVRLVDADGATAATTETADDGTFAFEGVAGGAYTVELDPRDFSEPYAGVTWLGPTVVTPAIIGAYLWVWAGFAMVLIAAGLSAIPRDALEAARVDGATEWQVFRRVTVPLLSPVLMVVFVTLMIYVLKIFDLVFVIAPGSVQADANVLAVEMWRVAFGANDQGLGSALAVFLLVLVVPAMVFQIRRFRRENS</sequence>
<keyword evidence="4" id="KW-1003">Cell membrane</keyword>
<evidence type="ECO:0000256" key="2">
    <source>
        <dbReference type="ARBA" id="ARBA00004651"/>
    </source>
</evidence>
<keyword evidence="14" id="KW-1185">Reference proteome</keyword>
<evidence type="ECO:0000256" key="10">
    <source>
        <dbReference type="RuleBase" id="RU363032"/>
    </source>
</evidence>
<dbReference type="PROSITE" id="PS50928">
    <property type="entry name" value="ABC_TM1"/>
    <property type="match status" value="1"/>
</dbReference>
<feature type="transmembrane region" description="Helical" evidence="10">
    <location>
        <begin position="49"/>
        <end position="68"/>
    </location>
</feature>
<feature type="region of interest" description="Disordered" evidence="11">
    <location>
        <begin position="1"/>
        <end position="42"/>
    </location>
</feature>
<feature type="transmembrane region" description="Helical" evidence="10">
    <location>
        <begin position="141"/>
        <end position="162"/>
    </location>
</feature>
<comment type="subcellular location">
    <subcellularLocation>
        <location evidence="2 10">Cell membrane</location>
        <topology evidence="2 10">Multi-pass membrane protein</topology>
    </subcellularLocation>
    <subcellularLocation>
        <location evidence="1">Secreted</location>
    </subcellularLocation>
</comment>
<gene>
    <name evidence="13" type="ORF">O4J56_20470</name>
</gene>
<keyword evidence="7" id="KW-0732">Signal</keyword>
<organism evidence="13 14">
    <name type="scientific">Nocardiopsis endophytica</name>
    <dbReference type="NCBI Taxonomy" id="3018445"/>
    <lineage>
        <taxon>Bacteria</taxon>
        <taxon>Bacillati</taxon>
        <taxon>Actinomycetota</taxon>
        <taxon>Actinomycetes</taxon>
        <taxon>Streptosporangiales</taxon>
        <taxon>Nocardiopsidaceae</taxon>
        <taxon>Nocardiopsis</taxon>
    </lineage>
</organism>
<feature type="transmembrane region" description="Helical" evidence="10">
    <location>
        <begin position="442"/>
        <end position="461"/>
    </location>
</feature>
<dbReference type="SUPFAM" id="SSF161098">
    <property type="entry name" value="MetI-like"/>
    <property type="match status" value="1"/>
</dbReference>
<keyword evidence="3 10" id="KW-0813">Transport</keyword>
<dbReference type="CDD" id="cd06261">
    <property type="entry name" value="TM_PBP2"/>
    <property type="match status" value="1"/>
</dbReference>
<protein>
    <submittedName>
        <fullName evidence="13">Sugar ABC transporter permease</fullName>
    </submittedName>
</protein>
<evidence type="ECO:0000313" key="14">
    <source>
        <dbReference type="Proteomes" id="UP001527866"/>
    </source>
</evidence>
<dbReference type="InterPro" id="IPR050809">
    <property type="entry name" value="UgpAE/MalFG_permease"/>
</dbReference>
<dbReference type="Proteomes" id="UP001527866">
    <property type="component" value="Unassembled WGS sequence"/>
</dbReference>
<keyword evidence="8 10" id="KW-1133">Transmembrane helix</keyword>
<dbReference type="EMBL" id="JAQFWQ010000065">
    <property type="protein sequence ID" value="MDA2813032.1"/>
    <property type="molecule type" value="Genomic_DNA"/>
</dbReference>
<dbReference type="InterPro" id="IPR033764">
    <property type="entry name" value="Sdr_B"/>
</dbReference>
<feature type="transmembrane region" description="Helical" evidence="10">
    <location>
        <begin position="343"/>
        <end position="364"/>
    </location>
</feature>